<dbReference type="GO" id="GO:0005546">
    <property type="term" value="F:phosphatidylinositol-4,5-bisphosphate binding"/>
    <property type="evidence" value="ECO:0007669"/>
    <property type="project" value="InterPro"/>
</dbReference>
<dbReference type="Pfam" id="PF03081">
    <property type="entry name" value="Exo70_C"/>
    <property type="match status" value="1"/>
</dbReference>
<protein>
    <recommendedName>
        <fullName evidence="3">Exocyst subunit Exo70 family protein</fullName>
    </recommendedName>
</protein>
<evidence type="ECO:0000313" key="5">
    <source>
        <dbReference type="EMBL" id="CAI9111790.1"/>
    </source>
</evidence>
<evidence type="ECO:0000256" key="1">
    <source>
        <dbReference type="ARBA" id="ARBA00006756"/>
    </source>
</evidence>
<evidence type="ECO:0000259" key="4">
    <source>
        <dbReference type="Pfam" id="PF03081"/>
    </source>
</evidence>
<gene>
    <name evidence="5" type="ORF">OLC1_LOCUS19103</name>
</gene>
<dbReference type="InterPro" id="IPR016159">
    <property type="entry name" value="Cullin_repeat-like_dom_sf"/>
</dbReference>
<dbReference type="InterPro" id="IPR046364">
    <property type="entry name" value="Exo70_C"/>
</dbReference>
<keyword evidence="6" id="KW-1185">Reference proteome</keyword>
<evidence type="ECO:0000256" key="2">
    <source>
        <dbReference type="ARBA" id="ARBA00022448"/>
    </source>
</evidence>
<keyword evidence="2 3" id="KW-0813">Transport</keyword>
<keyword evidence="3" id="KW-0268">Exocytosis</keyword>
<keyword evidence="3" id="KW-0653">Protein transport</keyword>
<name>A0AAV1DY86_OLDCO</name>
<dbReference type="GO" id="GO:0015031">
    <property type="term" value="P:protein transport"/>
    <property type="evidence" value="ECO:0007669"/>
    <property type="project" value="UniProtKB-KW"/>
</dbReference>
<evidence type="ECO:0000313" key="6">
    <source>
        <dbReference type="Proteomes" id="UP001161247"/>
    </source>
</evidence>
<proteinExistence type="inferred from homology"/>
<organism evidence="5 6">
    <name type="scientific">Oldenlandia corymbosa var. corymbosa</name>
    <dbReference type="NCBI Taxonomy" id="529605"/>
    <lineage>
        <taxon>Eukaryota</taxon>
        <taxon>Viridiplantae</taxon>
        <taxon>Streptophyta</taxon>
        <taxon>Embryophyta</taxon>
        <taxon>Tracheophyta</taxon>
        <taxon>Spermatophyta</taxon>
        <taxon>Magnoliopsida</taxon>
        <taxon>eudicotyledons</taxon>
        <taxon>Gunneridae</taxon>
        <taxon>Pentapetalae</taxon>
        <taxon>asterids</taxon>
        <taxon>lamiids</taxon>
        <taxon>Gentianales</taxon>
        <taxon>Rubiaceae</taxon>
        <taxon>Rubioideae</taxon>
        <taxon>Spermacoceae</taxon>
        <taxon>Hedyotis-Oldenlandia complex</taxon>
        <taxon>Oldenlandia</taxon>
    </lineage>
</organism>
<comment type="similarity">
    <text evidence="1 3">Belongs to the EXO70 family.</text>
</comment>
<dbReference type="InterPro" id="IPR004140">
    <property type="entry name" value="Exo70"/>
</dbReference>
<dbReference type="PANTHER" id="PTHR12542">
    <property type="entry name" value="EXOCYST COMPLEX PROTEIN EXO70"/>
    <property type="match status" value="1"/>
</dbReference>
<dbReference type="Pfam" id="PF20669">
    <property type="entry name" value="Exo70_N"/>
    <property type="match status" value="1"/>
</dbReference>
<sequence length="649" mass="73903">MENSESVIDSQQHLLAAVYHLVKALNGSNDLVNGDMKRVLSELDVQLSRLSLVDDTSEADRTKEIENRLKFAQKKIMSFESKGSKVWDSGPGEDYGYLQAVDEVRRLANSLENMPTSQTLKGKQLRDEAQNILQAAMAKLQEELVQILSKNMKQLAAHESVCLPILCEETAVGDEEESSIVSAEDISFEVPGQRSRAINEYEQHLVDLVHPNAITLIKAIAEVMFASDYGQEFRHAFIGFWRKALDDYLITLNVKQVSIEDVLKMDWKCLNCRIKNWCRATRSLIGFYLPSKRRLFNQILEGLGSMSSSCFIEASKASVMCFLNFGQAVIIGPKTPERLFCLLDMYEVMSGHLQDLNYLFADDDGSGLGSFVRNEFHELLEKLGNSAKEIFLQLGNHIASNTSRTAFTSGGITHLTRYVMNYMMLVQDYGHTLNLLLEEQNLIDNPGRVSNAEVSQIIDGYRTSPVAHFLQSVTSILEANLDAKSDLYRDEALKHIFMMNNIHYMVQKIENSEIRSYFGDEWLRRHVRKFRQHATTYERIAWGNILSMLKDDGCKGKAALKVKCQKFNAAFEELYKSQTGWNIPDRELREDVRISASGKLINAYRPFAGRLRDGCISDRYIKYTADDLGNYIWDLFEASPKSLNHHIRR</sequence>
<dbReference type="AlphaFoldDB" id="A0AAV1DY86"/>
<dbReference type="Proteomes" id="UP001161247">
    <property type="component" value="Chromosome 7"/>
</dbReference>
<evidence type="ECO:0000256" key="3">
    <source>
        <dbReference type="RuleBase" id="RU365026"/>
    </source>
</evidence>
<dbReference type="GO" id="GO:0000145">
    <property type="term" value="C:exocyst"/>
    <property type="evidence" value="ECO:0007669"/>
    <property type="project" value="InterPro"/>
</dbReference>
<accession>A0AAV1DY86</accession>
<dbReference type="EMBL" id="OX459124">
    <property type="protein sequence ID" value="CAI9111790.1"/>
    <property type="molecule type" value="Genomic_DNA"/>
</dbReference>
<dbReference type="GO" id="GO:0006887">
    <property type="term" value="P:exocytosis"/>
    <property type="evidence" value="ECO:0007669"/>
    <property type="project" value="UniProtKB-KW"/>
</dbReference>
<dbReference type="Gene3D" id="1.20.1280.170">
    <property type="entry name" value="Exocyst complex component Exo70"/>
    <property type="match status" value="1"/>
</dbReference>
<comment type="function">
    <text evidence="3">Component of the exocyst complex.</text>
</comment>
<feature type="domain" description="Exocyst complex subunit Exo70 C-terminal" evidence="4">
    <location>
        <begin position="275"/>
        <end position="633"/>
    </location>
</feature>
<dbReference type="SUPFAM" id="SSF74788">
    <property type="entry name" value="Cullin repeat-like"/>
    <property type="match status" value="1"/>
</dbReference>
<reference evidence="5" key="1">
    <citation type="submission" date="2023-03" db="EMBL/GenBank/DDBJ databases">
        <authorList>
            <person name="Julca I."/>
        </authorList>
    </citation>
    <scope>NUCLEOTIDE SEQUENCE</scope>
</reference>
<dbReference type="PANTHER" id="PTHR12542:SF92">
    <property type="entry name" value="EXOCYST COMPLEX COMPONENT EXO70E2"/>
    <property type="match status" value="1"/>
</dbReference>